<dbReference type="Proteomes" id="UP000078162">
    <property type="component" value="Chromosome"/>
</dbReference>
<keyword evidence="2" id="KW-1185">Reference proteome</keyword>
<dbReference type="AlphaFoldDB" id="A0A1A9HV49"/>
<protein>
    <submittedName>
        <fullName evidence="1">Uncharacterized protein</fullName>
    </submittedName>
</protein>
<sequence>MCLSLSSALRFVITRHHGPFEKTEFILKKDYIMIQLIQ</sequence>
<dbReference type="EMBL" id="CP014639">
    <property type="protein sequence ID" value="ANH78869.1"/>
    <property type="molecule type" value="Genomic_DNA"/>
</dbReference>
<accession>A0A1A9HV49</accession>
<evidence type="ECO:0000313" key="2">
    <source>
        <dbReference type="Proteomes" id="UP000078162"/>
    </source>
</evidence>
<dbReference type="KEGG" id="csaz:Cs308_0699"/>
<gene>
    <name evidence="1" type="ORF">Cs308_0699</name>
</gene>
<reference evidence="1 2" key="1">
    <citation type="submission" date="2016-03" db="EMBL/GenBank/DDBJ databases">
        <title>Culture-independent genomics supports pathogen discovery for uncultivable bacteria within the genus Chlamydia.</title>
        <authorList>
            <person name="Taylor-Brown A."/>
            <person name="Bachmann N.L."/>
            <person name="Borel N."/>
            <person name="Polkinghorne A."/>
        </authorList>
    </citation>
    <scope>NUCLEOTIDE SEQUENCE [LARGE SCALE GENOMIC DNA]</scope>
    <source>
        <strain evidence="1 2">2742-308</strain>
    </source>
</reference>
<name>A0A1A9HV49_9CHLA</name>
<evidence type="ECO:0000313" key="1">
    <source>
        <dbReference type="EMBL" id="ANH78869.1"/>
    </source>
</evidence>
<organism evidence="1 2">
    <name type="scientific">Candidatus Chlamydia sanziniae</name>
    <dbReference type="NCBI Taxonomy" id="1806891"/>
    <lineage>
        <taxon>Bacteria</taxon>
        <taxon>Pseudomonadati</taxon>
        <taxon>Chlamydiota</taxon>
        <taxon>Chlamydiia</taxon>
        <taxon>Chlamydiales</taxon>
        <taxon>Chlamydiaceae</taxon>
        <taxon>Chlamydia/Chlamydophila group</taxon>
        <taxon>Chlamydia</taxon>
    </lineage>
</organism>
<proteinExistence type="predicted"/>